<protein>
    <submittedName>
        <fullName evidence="1">Uncharacterized protein</fullName>
    </submittedName>
</protein>
<reference evidence="1 2" key="1">
    <citation type="submission" date="2019-09" db="EMBL/GenBank/DDBJ databases">
        <authorList>
            <person name="Dittami M. S."/>
        </authorList>
    </citation>
    <scope>NUCLEOTIDE SEQUENCE [LARGE SCALE GENOMIC DNA]</scope>
    <source>
        <strain evidence="1">SPHINGO391</strain>
    </source>
</reference>
<sequence>MIKVKGDDCLQIVRQILLGHTVEGRRLERRLGYGPPQGPVSPVVIIRVNEPRWRLGPSKSVAFR</sequence>
<dbReference type="EMBL" id="CABVLI010000014">
    <property type="protein sequence ID" value="VVS97862.1"/>
    <property type="molecule type" value="Genomic_DNA"/>
</dbReference>
<organism evidence="1 2">
    <name type="scientific">Sphingomonas aurantiaca</name>
    <dbReference type="NCBI Taxonomy" id="185949"/>
    <lineage>
        <taxon>Bacteria</taxon>
        <taxon>Pseudomonadati</taxon>
        <taxon>Pseudomonadota</taxon>
        <taxon>Alphaproteobacteria</taxon>
        <taxon>Sphingomonadales</taxon>
        <taxon>Sphingomonadaceae</taxon>
        <taxon>Sphingomonas</taxon>
    </lineage>
</organism>
<dbReference type="AlphaFoldDB" id="A0A5E7XTR5"/>
<evidence type="ECO:0000313" key="1">
    <source>
        <dbReference type="EMBL" id="VVS97862.1"/>
    </source>
</evidence>
<accession>A0A5E7XTR5</accession>
<name>A0A5E7XTR5_9SPHN</name>
<gene>
    <name evidence="1" type="ORF">SPHINGO391_210004</name>
</gene>
<proteinExistence type="predicted"/>
<dbReference type="Proteomes" id="UP000326857">
    <property type="component" value="Unassembled WGS sequence"/>
</dbReference>
<evidence type="ECO:0000313" key="2">
    <source>
        <dbReference type="Proteomes" id="UP000326857"/>
    </source>
</evidence>